<reference evidence="1 2" key="1">
    <citation type="journal article" date="2013" name="Proc. Natl. Acad. Sci. U.S.A.">
        <title>Genome of an arbuscular mycorrhizal fungus provides insight into the oldest plant symbiosis.</title>
        <authorList>
            <person name="Tisserant E."/>
            <person name="Malbreil M."/>
            <person name="Kuo A."/>
            <person name="Kohler A."/>
            <person name="Symeonidi A."/>
            <person name="Balestrini R."/>
            <person name="Charron P."/>
            <person name="Duensing N."/>
            <person name="Frei Dit Frey N."/>
            <person name="Gianinazzi-Pearson V."/>
            <person name="Gilbert L.B."/>
            <person name="Handa Y."/>
            <person name="Herr J.R."/>
            <person name="Hijri M."/>
            <person name="Koul R."/>
            <person name="Kawaguchi M."/>
            <person name="Krajinski F."/>
            <person name="Lammers P.J."/>
            <person name="Masclaux F.G."/>
            <person name="Murat C."/>
            <person name="Morin E."/>
            <person name="Ndikumana S."/>
            <person name="Pagni M."/>
            <person name="Petitpierre D."/>
            <person name="Requena N."/>
            <person name="Rosikiewicz P."/>
            <person name="Riley R."/>
            <person name="Saito K."/>
            <person name="San Clemente H."/>
            <person name="Shapiro H."/>
            <person name="van Tuinen D."/>
            <person name="Becard G."/>
            <person name="Bonfante P."/>
            <person name="Paszkowski U."/>
            <person name="Shachar-Hill Y.Y."/>
            <person name="Tuskan G.A."/>
            <person name="Young P.W."/>
            <person name="Sanders I.R."/>
            <person name="Henrissat B."/>
            <person name="Rensing S.A."/>
            <person name="Grigoriev I.V."/>
            <person name="Corradi N."/>
            <person name="Roux C."/>
            <person name="Martin F."/>
        </authorList>
    </citation>
    <scope>NUCLEOTIDE SEQUENCE [LARGE SCALE GENOMIC DNA]</scope>
    <source>
        <strain evidence="1 2">DAOM 197198</strain>
    </source>
</reference>
<dbReference type="AlphaFoldDB" id="A0A2P4NU13"/>
<organism evidence="1 2">
    <name type="scientific">Rhizophagus irregularis (strain DAOM 181602 / DAOM 197198 / MUCL 43194)</name>
    <name type="common">Arbuscular mycorrhizal fungus</name>
    <name type="synonym">Glomus intraradices</name>
    <dbReference type="NCBI Taxonomy" id="747089"/>
    <lineage>
        <taxon>Eukaryota</taxon>
        <taxon>Fungi</taxon>
        <taxon>Fungi incertae sedis</taxon>
        <taxon>Mucoromycota</taxon>
        <taxon>Glomeromycotina</taxon>
        <taxon>Glomeromycetes</taxon>
        <taxon>Glomerales</taxon>
        <taxon>Glomeraceae</taxon>
        <taxon>Rhizophagus</taxon>
    </lineage>
</organism>
<accession>A0A2P4NU13</accession>
<keyword evidence="2" id="KW-1185">Reference proteome</keyword>
<proteinExistence type="predicted"/>
<evidence type="ECO:0000313" key="2">
    <source>
        <dbReference type="Proteomes" id="UP000018888"/>
    </source>
</evidence>
<reference evidence="1 2" key="2">
    <citation type="journal article" date="2018" name="New Phytol.">
        <title>High intraspecific genome diversity in the model arbuscular mycorrhizal symbiont Rhizophagus irregularis.</title>
        <authorList>
            <person name="Chen E.C.H."/>
            <person name="Morin E."/>
            <person name="Beaudet D."/>
            <person name="Noel J."/>
            <person name="Yildirir G."/>
            <person name="Ndikumana S."/>
            <person name="Charron P."/>
            <person name="St-Onge C."/>
            <person name="Giorgi J."/>
            <person name="Kruger M."/>
            <person name="Marton T."/>
            <person name="Ropars J."/>
            <person name="Grigoriev I.V."/>
            <person name="Hainaut M."/>
            <person name="Henrissat B."/>
            <person name="Roux C."/>
            <person name="Martin F."/>
            <person name="Corradi N."/>
        </authorList>
    </citation>
    <scope>NUCLEOTIDE SEQUENCE [LARGE SCALE GENOMIC DNA]</scope>
    <source>
        <strain evidence="1 2">DAOM 197198</strain>
    </source>
</reference>
<evidence type="ECO:0000313" key="1">
    <source>
        <dbReference type="EMBL" id="POG56621.1"/>
    </source>
</evidence>
<dbReference type="Proteomes" id="UP000018888">
    <property type="component" value="Unassembled WGS sequence"/>
</dbReference>
<sequence>MLYLVVIVTEGIIKCVLPERIITITENEQFSELYEIFTSGQFNNQNVKVYVRQNRVDKWVEVSDGLNSDLKIMEVLGYNHHHTKHTRRDLLYNEIIDLLRNQKAGWKGGVHQTLGKEFVERIANAIWYIDPHLKLLQSRSCHIPVLFKELATYANDDPDINTYNLAYRTTHHKKEPISHQKLDLLIKSLELLIGQPWVNDNEWNNIIPAIIALVDMMRKYSEHLVKSKTIMATIHHNDESTRNPTNNSRMFRVLGCKENDLNEQYQELNDAILQCGFYQYMDVYSYLPIDIMKYETQKVRMLAKIHEGLPKYFTWQMRKNVLNKYSLIKTVTPAILRMLYFDLTGDAAVTANIISREIEERLHLMMALEDPSITFDLRTNNGFKGNKFDIFWTELDMYFNEETPAVDDRRHDTIMHMPLAISICDLRDIILARLHIKNAKAIQYTGRYQVKFKVQGRLLQPIGEDVPVSTGVRNCRSLTTQNNDLNASDHDFTKLSLTPSVIFFVSIPSDISGGFYSGQVFVSFKDTVFEPSSAIRHATEFHNAIDIKYTHQTSPPILCLYTDGGPDHRCTYGSVQIALISLFLSGNYDMLIAVRTAPHHSWTNPAERIMSILNLGLQNVSIMRNTMSDESEALFDKADILDEIRDKASKNSNLEKGLRDCIKDVQNLLHNRSERLVLKDQYFKCYDAANEHDINGLFQSILKVDPSLIRSEITQAQLTRHTELISFMKTHCHERAYSFQIKKCQNVLCDICTPIRLPQTIFDNLYFLPDPTPALDSPEHYSSFQAVYGKQTSEEFCPSLQLNQANAEPAPKSVLVSGKIRDYIMCCDCGKRRCVYSNKALSQDEMQDFKQSLDVYDYSCGAPLFSDDHYLAEILFVRVKISCDIPVEILYCSSRKSGNFDICYYCGTDSDFVDSPSILRTKYKIIYLLCQGCQDKGKEFSTRIEVKVNNNNSKRRKIS</sequence>
<dbReference type="EMBL" id="AUPC02000715">
    <property type="protein sequence ID" value="POG56621.1"/>
    <property type="molecule type" value="Genomic_DNA"/>
</dbReference>
<dbReference type="VEuPathDB" id="FungiDB:RhiirFUN_022053"/>
<gene>
    <name evidence="1" type="ORF">GLOIN_2v1791831</name>
</gene>
<dbReference type="VEuPathDB" id="FungiDB:RhiirFUN_021042"/>
<comment type="caution">
    <text evidence="1">The sequence shown here is derived from an EMBL/GenBank/DDBJ whole genome shotgun (WGS) entry which is preliminary data.</text>
</comment>
<name>A0A2P4NU13_RHIID</name>
<protein>
    <submittedName>
        <fullName evidence="1">Uncharacterized protein</fullName>
    </submittedName>
</protein>